<gene>
    <name evidence="2" type="ORF">RHGRI_027263</name>
</gene>
<evidence type="ECO:0000313" key="3">
    <source>
        <dbReference type="Proteomes" id="UP000823749"/>
    </source>
</evidence>
<name>A0AAV6IVN9_9ERIC</name>
<reference evidence="2" key="1">
    <citation type="submission" date="2020-08" db="EMBL/GenBank/DDBJ databases">
        <title>Plant Genome Project.</title>
        <authorList>
            <person name="Zhang R.-G."/>
        </authorList>
    </citation>
    <scope>NUCLEOTIDE SEQUENCE</scope>
    <source>
        <strain evidence="2">WSP0</strain>
        <tissue evidence="2">Leaf</tissue>
    </source>
</reference>
<evidence type="ECO:0000313" key="2">
    <source>
        <dbReference type="EMBL" id="KAG5532951.1"/>
    </source>
</evidence>
<organism evidence="2 3">
    <name type="scientific">Rhododendron griersonianum</name>
    <dbReference type="NCBI Taxonomy" id="479676"/>
    <lineage>
        <taxon>Eukaryota</taxon>
        <taxon>Viridiplantae</taxon>
        <taxon>Streptophyta</taxon>
        <taxon>Embryophyta</taxon>
        <taxon>Tracheophyta</taxon>
        <taxon>Spermatophyta</taxon>
        <taxon>Magnoliopsida</taxon>
        <taxon>eudicotyledons</taxon>
        <taxon>Gunneridae</taxon>
        <taxon>Pentapetalae</taxon>
        <taxon>asterids</taxon>
        <taxon>Ericales</taxon>
        <taxon>Ericaceae</taxon>
        <taxon>Ericoideae</taxon>
        <taxon>Rhodoreae</taxon>
        <taxon>Rhododendron</taxon>
    </lineage>
</organism>
<keyword evidence="1" id="KW-0812">Transmembrane</keyword>
<feature type="transmembrane region" description="Helical" evidence="1">
    <location>
        <begin position="20"/>
        <end position="44"/>
    </location>
</feature>
<evidence type="ECO:0000256" key="1">
    <source>
        <dbReference type="SAM" id="Phobius"/>
    </source>
</evidence>
<keyword evidence="1" id="KW-0472">Membrane</keyword>
<accession>A0AAV6IVN9</accession>
<dbReference type="Proteomes" id="UP000823749">
    <property type="component" value="Chromosome 9"/>
</dbReference>
<dbReference type="AlphaFoldDB" id="A0AAV6IVN9"/>
<sequence length="79" mass="8299">MSTATPLAASARPSVVTFRLQIQIILFVNLFSFSSLFTAASCSLSPQIAFQIRGGYLIVAAGSISRGFGSPANTSNLWA</sequence>
<keyword evidence="3" id="KW-1185">Reference proteome</keyword>
<dbReference type="EMBL" id="JACTNZ010000009">
    <property type="protein sequence ID" value="KAG5532951.1"/>
    <property type="molecule type" value="Genomic_DNA"/>
</dbReference>
<proteinExistence type="predicted"/>
<comment type="caution">
    <text evidence="2">The sequence shown here is derived from an EMBL/GenBank/DDBJ whole genome shotgun (WGS) entry which is preliminary data.</text>
</comment>
<keyword evidence="1" id="KW-1133">Transmembrane helix</keyword>
<protein>
    <submittedName>
        <fullName evidence="2">Uncharacterized protein</fullName>
    </submittedName>
</protein>